<dbReference type="AlphaFoldDB" id="A0A2T5YFA0"/>
<dbReference type="RefSeq" id="WP_108212439.1">
    <property type="nucleotide sequence ID" value="NZ_QBKI01000007.1"/>
</dbReference>
<gene>
    <name evidence="1" type="ORF">C8N40_10735</name>
</gene>
<organism evidence="1 2">
    <name type="scientific">Pontibacter mucosus</name>
    <dbReference type="NCBI Taxonomy" id="1649266"/>
    <lineage>
        <taxon>Bacteria</taxon>
        <taxon>Pseudomonadati</taxon>
        <taxon>Bacteroidota</taxon>
        <taxon>Cytophagia</taxon>
        <taxon>Cytophagales</taxon>
        <taxon>Hymenobacteraceae</taxon>
        <taxon>Pontibacter</taxon>
    </lineage>
</organism>
<dbReference type="OrthoDB" id="853861at2"/>
<evidence type="ECO:0000313" key="2">
    <source>
        <dbReference type="Proteomes" id="UP000244225"/>
    </source>
</evidence>
<evidence type="ECO:0000313" key="1">
    <source>
        <dbReference type="EMBL" id="PTX17997.1"/>
    </source>
</evidence>
<keyword evidence="2" id="KW-1185">Reference proteome</keyword>
<sequence>MGKRQFRIFRKDLLSRRFELLQSPAVQVVLRSKVVLTGKLKELDEKGAELQDLRFNYHAFPLEQVEEMIYDVEAPY</sequence>
<reference evidence="1 2" key="1">
    <citation type="submission" date="2018-04" db="EMBL/GenBank/DDBJ databases">
        <title>Genomic Encyclopedia of Archaeal and Bacterial Type Strains, Phase II (KMG-II): from individual species to whole genera.</title>
        <authorList>
            <person name="Goeker M."/>
        </authorList>
    </citation>
    <scope>NUCLEOTIDE SEQUENCE [LARGE SCALE GENOMIC DNA]</scope>
    <source>
        <strain evidence="1 2">DSM 100162</strain>
    </source>
</reference>
<accession>A0A2T5YFA0</accession>
<name>A0A2T5YFA0_9BACT</name>
<dbReference type="EMBL" id="QBKI01000007">
    <property type="protein sequence ID" value="PTX17997.1"/>
    <property type="molecule type" value="Genomic_DNA"/>
</dbReference>
<proteinExistence type="predicted"/>
<protein>
    <submittedName>
        <fullName evidence="1">Uncharacterized protein</fullName>
    </submittedName>
</protein>
<comment type="caution">
    <text evidence="1">The sequence shown here is derived from an EMBL/GenBank/DDBJ whole genome shotgun (WGS) entry which is preliminary data.</text>
</comment>
<dbReference type="Proteomes" id="UP000244225">
    <property type="component" value="Unassembled WGS sequence"/>
</dbReference>